<keyword evidence="2" id="KW-1185">Reference proteome</keyword>
<organism evidence="1 2">
    <name type="scientific">Diversispora epigaea</name>
    <dbReference type="NCBI Taxonomy" id="1348612"/>
    <lineage>
        <taxon>Eukaryota</taxon>
        <taxon>Fungi</taxon>
        <taxon>Fungi incertae sedis</taxon>
        <taxon>Mucoromycota</taxon>
        <taxon>Glomeromycotina</taxon>
        <taxon>Glomeromycetes</taxon>
        <taxon>Diversisporales</taxon>
        <taxon>Diversisporaceae</taxon>
        <taxon>Diversispora</taxon>
    </lineage>
</organism>
<accession>A0A397G2Q3</accession>
<dbReference type="AlphaFoldDB" id="A0A397G2Q3"/>
<evidence type="ECO:0000313" key="1">
    <source>
        <dbReference type="EMBL" id="RHZ45322.1"/>
    </source>
</evidence>
<dbReference type="Proteomes" id="UP000266861">
    <property type="component" value="Unassembled WGS sequence"/>
</dbReference>
<comment type="caution">
    <text evidence="1">The sequence shown here is derived from an EMBL/GenBank/DDBJ whole genome shotgun (WGS) entry which is preliminary data.</text>
</comment>
<gene>
    <name evidence="1" type="ORF">Glove_681g13</name>
</gene>
<name>A0A397G2Q3_9GLOM</name>
<sequence length="174" mass="19249">MVGLIKKKKTTIPRISQFNVPYVDLLRCAFNEKSISKSFSLQEVQKSGKTRVTAVDVKNTVSYSAGSSLGGDSIPGSTLNDKDEKGNKEMKGIKNRMASVIISKMLLTSTISVHSKPELKDFLARIKTPFELVPENTFEIIQPNLVKIFPIVSNSLIGQVMLKYPSLVAETTLW</sequence>
<proteinExistence type="predicted"/>
<reference evidence="1 2" key="1">
    <citation type="submission" date="2018-08" db="EMBL/GenBank/DDBJ databases">
        <title>Genome and evolution of the arbuscular mycorrhizal fungus Diversispora epigaea (formerly Glomus versiforme) and its bacterial endosymbionts.</title>
        <authorList>
            <person name="Sun X."/>
            <person name="Fei Z."/>
            <person name="Harrison M."/>
        </authorList>
    </citation>
    <scope>NUCLEOTIDE SEQUENCE [LARGE SCALE GENOMIC DNA]</scope>
    <source>
        <strain evidence="1 2">IT104</strain>
    </source>
</reference>
<dbReference type="EMBL" id="PQFF01000550">
    <property type="protein sequence ID" value="RHZ45322.1"/>
    <property type="molecule type" value="Genomic_DNA"/>
</dbReference>
<evidence type="ECO:0000313" key="2">
    <source>
        <dbReference type="Proteomes" id="UP000266861"/>
    </source>
</evidence>
<protein>
    <submittedName>
        <fullName evidence="1">Uncharacterized protein</fullName>
    </submittedName>
</protein>